<dbReference type="InterPro" id="IPR004803">
    <property type="entry name" value="TGT"/>
</dbReference>
<evidence type="ECO:0000313" key="7">
    <source>
        <dbReference type="Proteomes" id="UP000230214"/>
    </source>
</evidence>
<dbReference type="Proteomes" id="UP000230214">
    <property type="component" value="Unassembled WGS sequence"/>
</dbReference>
<dbReference type="InterPro" id="IPR036511">
    <property type="entry name" value="TGT-like_sf"/>
</dbReference>
<dbReference type="Gene3D" id="3.20.20.105">
    <property type="entry name" value="Queuine tRNA-ribosyltransferase-like"/>
    <property type="match status" value="1"/>
</dbReference>
<name>A0A2H0RAT1_UNCKA</name>
<dbReference type="GO" id="GO:0006400">
    <property type="term" value="P:tRNA modification"/>
    <property type="evidence" value="ECO:0007669"/>
    <property type="project" value="InterPro"/>
</dbReference>
<dbReference type="PANTHER" id="PTHR43468:SF1">
    <property type="entry name" value="TRNA-GUANOSINE(34) QUEUINE TRANSGLYCOSYLASE"/>
    <property type="match status" value="1"/>
</dbReference>
<evidence type="ECO:0000256" key="2">
    <source>
        <dbReference type="ARBA" id="ARBA00022679"/>
    </source>
</evidence>
<sequence length="362" mass="41926">MNIKIKGKILKLPVFFPDATRGVIKGLSTKDLQNEHIKGLIVNTYHLMTKPGNSVLKEVDGIKKYMSWDKFIISDSGGFQILSLINQNKSFGTISNKGVIFKKENKKIIFTPEKSIQTQFNIKSDIIICFDDCPKQDASRSQVEKSVTRTIEWAKRCKIEYITQLKTRKLSKENKPLIFAVIQGGIYTDLRKKCATELIKIGFDGYGFGGWPLNNKNELDEEILEYTANLMPNNLPKYALGVGNPDAIKKCFNMGYNIFDCVLPTRDGRHKRLYVFTKDPNKINLKVETDFYKYMHIGQEKYVRDYNPISNYCDCYTCKNYSRSYINYLFKINDSLAERLCTIHNLRTYTLLIKNLKRKNDR</sequence>
<evidence type="ECO:0000259" key="5">
    <source>
        <dbReference type="Pfam" id="PF01702"/>
    </source>
</evidence>
<dbReference type="Pfam" id="PF01702">
    <property type="entry name" value="TGT"/>
    <property type="match status" value="1"/>
</dbReference>
<dbReference type="SUPFAM" id="SSF51713">
    <property type="entry name" value="tRNA-guanine transglycosylase"/>
    <property type="match status" value="1"/>
</dbReference>
<dbReference type="NCBIfam" id="TIGR00449">
    <property type="entry name" value="tgt_general"/>
    <property type="match status" value="1"/>
</dbReference>
<comment type="caution">
    <text evidence="6">The sequence shown here is derived from an EMBL/GenBank/DDBJ whole genome shotgun (WGS) entry which is preliminary data.</text>
</comment>
<feature type="domain" description="tRNA-guanine(15) transglycosylase-like" evidence="5">
    <location>
        <begin position="3"/>
        <end position="358"/>
    </location>
</feature>
<protein>
    <submittedName>
        <fullName evidence="6">tRNA guanosine(34) transglycosylase Tgt</fullName>
    </submittedName>
</protein>
<evidence type="ECO:0000313" key="6">
    <source>
        <dbReference type="EMBL" id="PIR43618.1"/>
    </source>
</evidence>
<keyword evidence="4" id="KW-0479">Metal-binding</keyword>
<dbReference type="NCBIfam" id="TIGR00430">
    <property type="entry name" value="Q_tRNA_tgt"/>
    <property type="match status" value="1"/>
</dbReference>
<reference evidence="6 7" key="1">
    <citation type="submission" date="2017-09" db="EMBL/GenBank/DDBJ databases">
        <title>Depth-based differentiation of microbial function through sediment-hosted aquifers and enrichment of novel symbionts in the deep terrestrial subsurface.</title>
        <authorList>
            <person name="Probst A.J."/>
            <person name="Ladd B."/>
            <person name="Jarett J.K."/>
            <person name="Geller-Mcgrath D.E."/>
            <person name="Sieber C.M."/>
            <person name="Emerson J.B."/>
            <person name="Anantharaman K."/>
            <person name="Thomas B.C."/>
            <person name="Malmstrom R."/>
            <person name="Stieglmeier M."/>
            <person name="Klingl A."/>
            <person name="Woyke T."/>
            <person name="Ryan C.M."/>
            <person name="Banfield J.F."/>
        </authorList>
    </citation>
    <scope>NUCLEOTIDE SEQUENCE [LARGE SCALE GENOMIC DNA]</scope>
    <source>
        <strain evidence="6">CG10_big_fil_rev_8_21_14_0_10_32_10</strain>
    </source>
</reference>
<evidence type="ECO:0000256" key="4">
    <source>
        <dbReference type="ARBA" id="ARBA00022723"/>
    </source>
</evidence>
<dbReference type="PANTHER" id="PTHR43468">
    <property type="match status" value="1"/>
</dbReference>
<dbReference type="EMBL" id="PCXU01000017">
    <property type="protein sequence ID" value="PIR43618.1"/>
    <property type="molecule type" value="Genomic_DNA"/>
</dbReference>
<dbReference type="GO" id="GO:0008479">
    <property type="term" value="F:tRNA-guanosine(34) queuine transglycosylase activity"/>
    <property type="evidence" value="ECO:0007669"/>
    <property type="project" value="InterPro"/>
</dbReference>
<dbReference type="GO" id="GO:0046872">
    <property type="term" value="F:metal ion binding"/>
    <property type="evidence" value="ECO:0007669"/>
    <property type="project" value="UniProtKB-KW"/>
</dbReference>
<keyword evidence="2" id="KW-0808">Transferase</keyword>
<evidence type="ECO:0000256" key="3">
    <source>
        <dbReference type="ARBA" id="ARBA00022694"/>
    </source>
</evidence>
<gene>
    <name evidence="6" type="primary">tgt</name>
    <name evidence="6" type="ORF">COV24_01855</name>
</gene>
<dbReference type="AlphaFoldDB" id="A0A2H0RAT1"/>
<keyword evidence="3" id="KW-0819">tRNA processing</keyword>
<evidence type="ECO:0000256" key="1">
    <source>
        <dbReference type="ARBA" id="ARBA00022676"/>
    </source>
</evidence>
<dbReference type="InterPro" id="IPR002616">
    <property type="entry name" value="tRNA_ribo_trans-like"/>
</dbReference>
<keyword evidence="1" id="KW-0328">Glycosyltransferase</keyword>
<organism evidence="6 7">
    <name type="scientific">candidate division WWE3 bacterium CG10_big_fil_rev_8_21_14_0_10_32_10</name>
    <dbReference type="NCBI Taxonomy" id="1975090"/>
    <lineage>
        <taxon>Bacteria</taxon>
        <taxon>Katanobacteria</taxon>
    </lineage>
</organism>
<proteinExistence type="predicted"/>
<accession>A0A2H0RAT1</accession>